<name>A0A4Y2N698_ARAVE</name>
<evidence type="ECO:0000313" key="3">
    <source>
        <dbReference type="Proteomes" id="UP000499080"/>
    </source>
</evidence>
<organism evidence="2 3">
    <name type="scientific">Araneus ventricosus</name>
    <name type="common">Orbweaver spider</name>
    <name type="synonym">Epeira ventricosa</name>
    <dbReference type="NCBI Taxonomy" id="182803"/>
    <lineage>
        <taxon>Eukaryota</taxon>
        <taxon>Metazoa</taxon>
        <taxon>Ecdysozoa</taxon>
        <taxon>Arthropoda</taxon>
        <taxon>Chelicerata</taxon>
        <taxon>Arachnida</taxon>
        <taxon>Araneae</taxon>
        <taxon>Araneomorphae</taxon>
        <taxon>Entelegynae</taxon>
        <taxon>Araneoidea</taxon>
        <taxon>Araneidae</taxon>
        <taxon>Araneus</taxon>
    </lineage>
</organism>
<evidence type="ECO:0000313" key="2">
    <source>
        <dbReference type="EMBL" id="GBN34140.1"/>
    </source>
</evidence>
<keyword evidence="3" id="KW-1185">Reference proteome</keyword>
<sequence length="61" mass="7193">PRLFEPWPDDEDDTRVGKSSLNSVPQQREDSLPRWIYRASNPLRRRLAIRPFEIEEGKGKS</sequence>
<evidence type="ECO:0000256" key="1">
    <source>
        <dbReference type="SAM" id="MobiDB-lite"/>
    </source>
</evidence>
<feature type="non-terminal residue" evidence="2">
    <location>
        <position position="1"/>
    </location>
</feature>
<feature type="compositionally biased region" description="Polar residues" evidence="1">
    <location>
        <begin position="17"/>
        <end position="26"/>
    </location>
</feature>
<reference evidence="2 3" key="1">
    <citation type="journal article" date="2019" name="Sci. Rep.">
        <title>Orb-weaving spider Araneus ventricosus genome elucidates the spidroin gene catalogue.</title>
        <authorList>
            <person name="Kono N."/>
            <person name="Nakamura H."/>
            <person name="Ohtoshi R."/>
            <person name="Moran D.A.P."/>
            <person name="Shinohara A."/>
            <person name="Yoshida Y."/>
            <person name="Fujiwara M."/>
            <person name="Mori M."/>
            <person name="Tomita M."/>
            <person name="Arakawa K."/>
        </authorList>
    </citation>
    <scope>NUCLEOTIDE SEQUENCE [LARGE SCALE GENOMIC DNA]</scope>
</reference>
<dbReference type="AlphaFoldDB" id="A0A4Y2N698"/>
<proteinExistence type="predicted"/>
<dbReference type="EMBL" id="BGPR01285526">
    <property type="protein sequence ID" value="GBN34140.1"/>
    <property type="molecule type" value="Genomic_DNA"/>
</dbReference>
<gene>
    <name evidence="2" type="ORF">AVEN_189701_1</name>
</gene>
<accession>A0A4Y2N698</accession>
<dbReference type="Proteomes" id="UP000499080">
    <property type="component" value="Unassembled WGS sequence"/>
</dbReference>
<comment type="caution">
    <text evidence="2">The sequence shown here is derived from an EMBL/GenBank/DDBJ whole genome shotgun (WGS) entry which is preliminary data.</text>
</comment>
<protein>
    <submittedName>
        <fullName evidence="2">Uncharacterized protein</fullName>
    </submittedName>
</protein>
<feature type="region of interest" description="Disordered" evidence="1">
    <location>
        <begin position="1"/>
        <end position="30"/>
    </location>
</feature>